<evidence type="ECO:0000256" key="4">
    <source>
        <dbReference type="ARBA" id="ARBA00022989"/>
    </source>
</evidence>
<feature type="compositionally biased region" description="Basic and acidic residues" evidence="9">
    <location>
        <begin position="640"/>
        <end position="650"/>
    </location>
</feature>
<keyword evidence="8" id="KW-0807">Transducer</keyword>
<keyword evidence="5" id="KW-0297">G-protein coupled receptor</keyword>
<dbReference type="InterPro" id="IPR036272">
    <property type="entry name" value="Methuselah_N_sf"/>
</dbReference>
<feature type="transmembrane region" description="Helical" evidence="10">
    <location>
        <begin position="440"/>
        <end position="461"/>
    </location>
</feature>
<gene>
    <name evidence="13" type="ORF">MELIAE_LOCUS7730</name>
</gene>
<sequence length="650" mass="75122">MFLFIVVGLLLYSVATAADYEKCCAWKSSLYLNNSTFECKVDNNTRLTFLSEKYDYISKNTDGYCVDGAKDFTLYNIKNNVIAKSKVIQEYFPKCCPLNYKFDTIKHYCVFQKPQNQQFIESKYIKIGLPQCHFIVDHKINSTEDYKIEEDGIHLKQNNSRFRTKNYCVEETTDNKFMVRVCQEKDDICKSTRCIRKCCPDGQSFVGGNSCMDTYDKGVDLAHNPNIMDPTVNFSILTFRGECKEINIWKQDRYNFSLDDNGTVKWVQTVTNTTQVESFANSTFCIEYVQGAPVSSNITNGYNLFKCKEKPASEGSAGTTPEDGINKFNATIWAKVASIIFLTITIIIYFITNEVRNVFGKVLVNYCLSILILFSLLLYNTWYGTDLPHFTCVIFGYTLIYFSTSLFTWMNVCCFDIWYNIGWSTSISERGQTRRNIKKMLLYLLYGWGVPLFLIILILIFNQTNALPLAIHPFIGFRKCYLDNTLPDNYASIVFKEVPHLMLEIINTVLFIKTIIYCIKVKNEINRMNDTSASIRSRMTKDELNLITKLSVIMGLFFVFEVISAYFNMSKHPVTKYIEVVWDTINCLQGVFVFIIFICKKRIWMELRKKLYVPIALRKISASSSKSTDSEYVNETPNVSKKEQIHLSKL</sequence>
<evidence type="ECO:0000256" key="9">
    <source>
        <dbReference type="SAM" id="MobiDB-lite"/>
    </source>
</evidence>
<dbReference type="GO" id="GO:0005886">
    <property type="term" value="C:plasma membrane"/>
    <property type="evidence" value="ECO:0007669"/>
    <property type="project" value="TreeGrafter"/>
</dbReference>
<accession>A0A9P0B6U4</accession>
<dbReference type="PROSITE" id="PS50261">
    <property type="entry name" value="G_PROTEIN_RECEP_F2_4"/>
    <property type="match status" value="1"/>
</dbReference>
<dbReference type="GO" id="GO:0012505">
    <property type="term" value="C:endomembrane system"/>
    <property type="evidence" value="ECO:0007669"/>
    <property type="project" value="UniProtKB-SubCell"/>
</dbReference>
<dbReference type="InterPro" id="IPR000832">
    <property type="entry name" value="GPCR_2_secretin-like"/>
</dbReference>
<evidence type="ECO:0000256" key="5">
    <source>
        <dbReference type="ARBA" id="ARBA00023040"/>
    </source>
</evidence>
<dbReference type="AlphaFoldDB" id="A0A9P0B6U4"/>
<feature type="signal peptide" evidence="11">
    <location>
        <begin position="1"/>
        <end position="17"/>
    </location>
</feature>
<protein>
    <recommendedName>
        <fullName evidence="12">G-protein coupled receptors family 2 profile 2 domain-containing protein</fullName>
    </recommendedName>
</protein>
<dbReference type="InterPro" id="IPR017981">
    <property type="entry name" value="GPCR_2-like_7TM"/>
</dbReference>
<evidence type="ECO:0000256" key="8">
    <source>
        <dbReference type="ARBA" id="ARBA00023224"/>
    </source>
</evidence>
<feature type="transmembrane region" description="Helical" evidence="10">
    <location>
        <begin position="501"/>
        <end position="519"/>
    </location>
</feature>
<keyword evidence="4 10" id="KW-1133">Transmembrane helix</keyword>
<evidence type="ECO:0000256" key="1">
    <source>
        <dbReference type="ARBA" id="ARBA00004127"/>
    </source>
</evidence>
<feature type="transmembrane region" description="Helical" evidence="10">
    <location>
        <begin position="363"/>
        <end position="382"/>
    </location>
</feature>
<dbReference type="Pfam" id="PF00002">
    <property type="entry name" value="7tm_2"/>
    <property type="match status" value="1"/>
</dbReference>
<dbReference type="PANTHER" id="PTHR47154:SF2">
    <property type="entry name" value="G-PROTEIN COUPLED RECEPTOR MTH-RELATED"/>
    <property type="match status" value="1"/>
</dbReference>
<dbReference type="SUPFAM" id="SSF63877">
    <property type="entry name" value="Methuselah ectodomain"/>
    <property type="match status" value="1"/>
</dbReference>
<evidence type="ECO:0000256" key="10">
    <source>
        <dbReference type="SAM" id="Phobius"/>
    </source>
</evidence>
<evidence type="ECO:0000313" key="13">
    <source>
        <dbReference type="EMBL" id="CAH0556879.1"/>
    </source>
</evidence>
<evidence type="ECO:0000256" key="6">
    <source>
        <dbReference type="ARBA" id="ARBA00023136"/>
    </source>
</evidence>
<feature type="transmembrane region" description="Helical" evidence="10">
    <location>
        <begin position="332"/>
        <end position="351"/>
    </location>
</feature>
<keyword evidence="7" id="KW-0675">Receptor</keyword>
<name>A0A9P0B6U4_BRAAE</name>
<dbReference type="GO" id="GO:0008528">
    <property type="term" value="F:G protein-coupled peptide receptor activity"/>
    <property type="evidence" value="ECO:0007669"/>
    <property type="project" value="TreeGrafter"/>
</dbReference>
<evidence type="ECO:0000256" key="2">
    <source>
        <dbReference type="ARBA" id="ARBA00008979"/>
    </source>
</evidence>
<keyword evidence="14" id="KW-1185">Reference proteome</keyword>
<feature type="transmembrane region" description="Helical" evidence="10">
    <location>
        <begin position="546"/>
        <end position="568"/>
    </location>
</feature>
<dbReference type="Gene3D" id="1.20.1070.10">
    <property type="entry name" value="Rhodopsin 7-helix transmembrane proteins"/>
    <property type="match status" value="1"/>
</dbReference>
<dbReference type="OrthoDB" id="6134459at2759"/>
<feature type="transmembrane region" description="Helical" evidence="10">
    <location>
        <begin position="394"/>
        <end position="419"/>
    </location>
</feature>
<comment type="subcellular location">
    <subcellularLocation>
        <location evidence="1">Endomembrane system</location>
        <topology evidence="1">Multi-pass membrane protein</topology>
    </subcellularLocation>
</comment>
<evidence type="ECO:0000256" key="11">
    <source>
        <dbReference type="SAM" id="SignalP"/>
    </source>
</evidence>
<dbReference type="CDD" id="cd15039">
    <property type="entry name" value="7tmB3_Methuselah-like"/>
    <property type="match status" value="1"/>
</dbReference>
<keyword evidence="3 10" id="KW-0812">Transmembrane</keyword>
<dbReference type="GO" id="GO:0007166">
    <property type="term" value="P:cell surface receptor signaling pathway"/>
    <property type="evidence" value="ECO:0007669"/>
    <property type="project" value="InterPro"/>
</dbReference>
<dbReference type="Proteomes" id="UP001154078">
    <property type="component" value="Chromosome 5"/>
</dbReference>
<dbReference type="EMBL" id="OV121136">
    <property type="protein sequence ID" value="CAH0556879.1"/>
    <property type="molecule type" value="Genomic_DNA"/>
</dbReference>
<comment type="similarity">
    <text evidence="2">Belongs to the G-protein coupled receptor 2 family. Mth subfamily.</text>
</comment>
<dbReference type="InterPro" id="IPR051384">
    <property type="entry name" value="Mth_GPCR"/>
</dbReference>
<feature type="transmembrane region" description="Helical" evidence="10">
    <location>
        <begin position="580"/>
        <end position="599"/>
    </location>
</feature>
<evidence type="ECO:0000259" key="12">
    <source>
        <dbReference type="PROSITE" id="PS50261"/>
    </source>
</evidence>
<reference evidence="13" key="1">
    <citation type="submission" date="2021-12" db="EMBL/GenBank/DDBJ databases">
        <authorList>
            <person name="King R."/>
        </authorList>
    </citation>
    <scope>NUCLEOTIDE SEQUENCE</scope>
</reference>
<evidence type="ECO:0000256" key="7">
    <source>
        <dbReference type="ARBA" id="ARBA00023170"/>
    </source>
</evidence>
<evidence type="ECO:0000313" key="14">
    <source>
        <dbReference type="Proteomes" id="UP001154078"/>
    </source>
</evidence>
<feature type="chain" id="PRO_5040422040" description="G-protein coupled receptors family 2 profile 2 domain-containing protein" evidence="11">
    <location>
        <begin position="18"/>
        <end position="650"/>
    </location>
</feature>
<keyword evidence="6 10" id="KW-0472">Membrane</keyword>
<dbReference type="PANTHER" id="PTHR47154">
    <property type="entry name" value="G-PROTEIN COUPLED RECEPTOR MTH-RELATED"/>
    <property type="match status" value="1"/>
</dbReference>
<proteinExistence type="inferred from homology"/>
<feature type="domain" description="G-protein coupled receptors family 2 profile 2" evidence="12">
    <location>
        <begin position="327"/>
        <end position="601"/>
    </location>
</feature>
<organism evidence="13 14">
    <name type="scientific">Brassicogethes aeneus</name>
    <name type="common">Rape pollen beetle</name>
    <name type="synonym">Meligethes aeneus</name>
    <dbReference type="NCBI Taxonomy" id="1431903"/>
    <lineage>
        <taxon>Eukaryota</taxon>
        <taxon>Metazoa</taxon>
        <taxon>Ecdysozoa</taxon>
        <taxon>Arthropoda</taxon>
        <taxon>Hexapoda</taxon>
        <taxon>Insecta</taxon>
        <taxon>Pterygota</taxon>
        <taxon>Neoptera</taxon>
        <taxon>Endopterygota</taxon>
        <taxon>Coleoptera</taxon>
        <taxon>Polyphaga</taxon>
        <taxon>Cucujiformia</taxon>
        <taxon>Nitidulidae</taxon>
        <taxon>Meligethinae</taxon>
        <taxon>Brassicogethes</taxon>
    </lineage>
</organism>
<evidence type="ECO:0000256" key="3">
    <source>
        <dbReference type="ARBA" id="ARBA00022692"/>
    </source>
</evidence>
<keyword evidence="11" id="KW-0732">Signal</keyword>
<feature type="region of interest" description="Disordered" evidence="9">
    <location>
        <begin position="628"/>
        <end position="650"/>
    </location>
</feature>